<dbReference type="PANTHER" id="PTHR33154:SF18">
    <property type="entry name" value="ARSENICAL RESISTANCE OPERON REPRESSOR"/>
    <property type="match status" value="1"/>
</dbReference>
<evidence type="ECO:0000313" key="5">
    <source>
        <dbReference type="EMBL" id="KRO47261.1"/>
    </source>
</evidence>
<dbReference type="Pfam" id="PF01022">
    <property type="entry name" value="HTH_5"/>
    <property type="match status" value="1"/>
</dbReference>
<name>A0A0R2QG35_9ACTN</name>
<dbReference type="InterPro" id="IPR011991">
    <property type="entry name" value="ArsR-like_HTH"/>
</dbReference>
<dbReference type="SUPFAM" id="SSF46785">
    <property type="entry name" value="Winged helix' DNA-binding domain"/>
    <property type="match status" value="1"/>
</dbReference>
<keyword evidence="2" id="KW-0238">DNA-binding</keyword>
<dbReference type="PRINTS" id="PR00778">
    <property type="entry name" value="HTHARSR"/>
</dbReference>
<accession>A0A0R2QG35</accession>
<dbReference type="Gene3D" id="1.10.10.10">
    <property type="entry name" value="Winged helix-like DNA-binding domain superfamily/Winged helix DNA-binding domain"/>
    <property type="match status" value="1"/>
</dbReference>
<dbReference type="GO" id="GO:0003677">
    <property type="term" value="F:DNA binding"/>
    <property type="evidence" value="ECO:0007669"/>
    <property type="project" value="UniProtKB-KW"/>
</dbReference>
<dbReference type="InterPro" id="IPR051081">
    <property type="entry name" value="HTH_MetalResp_TranReg"/>
</dbReference>
<sequence length="116" mass="12680">MFSVILIAINITRTSDCCSPLTEASLSTRDADNLSHGFAALADPVRLKLFSLIAASVDAETCACSLVKPTGRSQPTVSHHLKVLREAGLITGTKRGTWIWYRVNRDRLRVLQDVLG</sequence>
<dbReference type="PROSITE" id="PS50987">
    <property type="entry name" value="HTH_ARSR_2"/>
    <property type="match status" value="1"/>
</dbReference>
<dbReference type="AlphaFoldDB" id="A0A0R2QG35"/>
<comment type="caution">
    <text evidence="5">The sequence shown here is derived from an EMBL/GenBank/DDBJ whole genome shotgun (WGS) entry which is preliminary data.</text>
</comment>
<gene>
    <name evidence="5" type="ORF">ABR75_02380</name>
</gene>
<dbReference type="EMBL" id="LIBJ01000177">
    <property type="protein sequence ID" value="KRO47261.1"/>
    <property type="molecule type" value="Genomic_DNA"/>
</dbReference>
<evidence type="ECO:0000259" key="4">
    <source>
        <dbReference type="PROSITE" id="PS50987"/>
    </source>
</evidence>
<dbReference type="CDD" id="cd00090">
    <property type="entry name" value="HTH_ARSR"/>
    <property type="match status" value="1"/>
</dbReference>
<dbReference type="InterPro" id="IPR036390">
    <property type="entry name" value="WH_DNA-bd_sf"/>
</dbReference>
<reference evidence="5 6" key="1">
    <citation type="submission" date="2015-10" db="EMBL/GenBank/DDBJ databases">
        <title>Metagenome-Assembled Genomes uncover a global brackish microbiome.</title>
        <authorList>
            <person name="Hugerth L.W."/>
            <person name="Larsson J."/>
            <person name="Alneberg J."/>
            <person name="Lindh M.V."/>
            <person name="Legrand C."/>
            <person name="Pinhassi J."/>
            <person name="Andersson A.F."/>
        </authorList>
    </citation>
    <scope>NUCLEOTIDE SEQUENCE [LARGE SCALE GENOMIC DNA]</scope>
    <source>
        <strain evidence="5">BACL6 MAG-120924-bin43</strain>
    </source>
</reference>
<evidence type="ECO:0000256" key="3">
    <source>
        <dbReference type="ARBA" id="ARBA00023163"/>
    </source>
</evidence>
<feature type="domain" description="HTH arsR-type" evidence="4">
    <location>
        <begin position="26"/>
        <end position="116"/>
    </location>
</feature>
<dbReference type="Proteomes" id="UP000051017">
    <property type="component" value="Unassembled WGS sequence"/>
</dbReference>
<organism evidence="5 6">
    <name type="scientific">Acidimicrobiia bacterium BACL6 MAG-120924-bin43</name>
    <dbReference type="NCBI Taxonomy" id="1655583"/>
    <lineage>
        <taxon>Bacteria</taxon>
        <taxon>Bacillati</taxon>
        <taxon>Actinomycetota</taxon>
        <taxon>Acidimicrobiia</taxon>
        <taxon>acIV cluster</taxon>
    </lineage>
</organism>
<protein>
    <recommendedName>
        <fullName evidence="4">HTH arsR-type domain-containing protein</fullName>
    </recommendedName>
</protein>
<dbReference type="PANTHER" id="PTHR33154">
    <property type="entry name" value="TRANSCRIPTIONAL REGULATOR, ARSR FAMILY"/>
    <property type="match status" value="1"/>
</dbReference>
<keyword evidence="1" id="KW-0805">Transcription regulation</keyword>
<dbReference type="InterPro" id="IPR036388">
    <property type="entry name" value="WH-like_DNA-bd_sf"/>
</dbReference>
<evidence type="ECO:0000313" key="6">
    <source>
        <dbReference type="Proteomes" id="UP000051017"/>
    </source>
</evidence>
<proteinExistence type="predicted"/>
<dbReference type="NCBIfam" id="NF033788">
    <property type="entry name" value="HTH_metalloreg"/>
    <property type="match status" value="1"/>
</dbReference>
<dbReference type="InterPro" id="IPR001845">
    <property type="entry name" value="HTH_ArsR_DNA-bd_dom"/>
</dbReference>
<keyword evidence="3" id="KW-0804">Transcription</keyword>
<evidence type="ECO:0000256" key="2">
    <source>
        <dbReference type="ARBA" id="ARBA00023125"/>
    </source>
</evidence>
<evidence type="ECO:0000256" key="1">
    <source>
        <dbReference type="ARBA" id="ARBA00023015"/>
    </source>
</evidence>
<dbReference type="GO" id="GO:0003700">
    <property type="term" value="F:DNA-binding transcription factor activity"/>
    <property type="evidence" value="ECO:0007669"/>
    <property type="project" value="InterPro"/>
</dbReference>
<dbReference type="SMART" id="SM00418">
    <property type="entry name" value="HTH_ARSR"/>
    <property type="match status" value="1"/>
</dbReference>